<dbReference type="EMBL" id="JBEDUW010000005">
    <property type="protein sequence ID" value="KAK9927939.1"/>
    <property type="molecule type" value="Genomic_DNA"/>
</dbReference>
<evidence type="ECO:0000313" key="3">
    <source>
        <dbReference type="Proteomes" id="UP001457282"/>
    </source>
</evidence>
<sequence>MITSRPSSAIAINLSVPLNCICVLENIDPVIGVLNSGEALPYRGPVGGGRLIDARDIIFECSPDYYIAQGDFVCEYVGELRNCNAALPNPYTLEIDCEQRIKGHRGKRISNPRTIQGIWTLDKRPAEESSESPEFCIDSLFRGNVSRFVNHSCEPNLFSPSVMYNHSANEKAIKASRVVLFAKRDISVNEELTFDYGQRRRKEFVCYCDFCQGHRG</sequence>
<organism evidence="2 3">
    <name type="scientific">Rubus argutus</name>
    <name type="common">Southern blackberry</name>
    <dbReference type="NCBI Taxonomy" id="59490"/>
    <lineage>
        <taxon>Eukaryota</taxon>
        <taxon>Viridiplantae</taxon>
        <taxon>Streptophyta</taxon>
        <taxon>Embryophyta</taxon>
        <taxon>Tracheophyta</taxon>
        <taxon>Spermatophyta</taxon>
        <taxon>Magnoliopsida</taxon>
        <taxon>eudicotyledons</taxon>
        <taxon>Gunneridae</taxon>
        <taxon>Pentapetalae</taxon>
        <taxon>rosids</taxon>
        <taxon>fabids</taxon>
        <taxon>Rosales</taxon>
        <taxon>Rosaceae</taxon>
        <taxon>Rosoideae</taxon>
        <taxon>Rosoideae incertae sedis</taxon>
        <taxon>Rubus</taxon>
    </lineage>
</organism>
<name>A0AAW1WSZ6_RUBAR</name>
<dbReference type="AlphaFoldDB" id="A0AAW1WSZ6"/>
<evidence type="ECO:0000259" key="1">
    <source>
        <dbReference type="PROSITE" id="PS50280"/>
    </source>
</evidence>
<dbReference type="InterPro" id="IPR001214">
    <property type="entry name" value="SET_dom"/>
</dbReference>
<protein>
    <recommendedName>
        <fullName evidence="1">SET domain-containing protein</fullName>
    </recommendedName>
</protein>
<dbReference type="GO" id="GO:0042054">
    <property type="term" value="F:histone methyltransferase activity"/>
    <property type="evidence" value="ECO:0007669"/>
    <property type="project" value="TreeGrafter"/>
</dbReference>
<dbReference type="SUPFAM" id="SSF82199">
    <property type="entry name" value="SET domain"/>
    <property type="match status" value="1"/>
</dbReference>
<gene>
    <name evidence="2" type="ORF">M0R45_025099</name>
</gene>
<evidence type="ECO:0000313" key="2">
    <source>
        <dbReference type="EMBL" id="KAK9927939.1"/>
    </source>
</evidence>
<dbReference type="Pfam" id="PF00856">
    <property type="entry name" value="SET"/>
    <property type="match status" value="1"/>
</dbReference>
<dbReference type="Proteomes" id="UP001457282">
    <property type="component" value="Unassembled WGS sequence"/>
</dbReference>
<dbReference type="PANTHER" id="PTHR45660:SF13">
    <property type="entry name" value="HISTONE-LYSINE N-METHYLTRANSFERASE SETMAR"/>
    <property type="match status" value="1"/>
</dbReference>
<comment type="caution">
    <text evidence="2">The sequence shown here is derived from an EMBL/GenBank/DDBJ whole genome shotgun (WGS) entry which is preliminary data.</text>
</comment>
<dbReference type="GO" id="GO:0003690">
    <property type="term" value="F:double-stranded DNA binding"/>
    <property type="evidence" value="ECO:0007669"/>
    <property type="project" value="TreeGrafter"/>
</dbReference>
<reference evidence="2 3" key="1">
    <citation type="journal article" date="2023" name="G3 (Bethesda)">
        <title>A chromosome-length genome assembly and annotation of blackberry (Rubus argutus, cv. 'Hillquist').</title>
        <authorList>
            <person name="Bruna T."/>
            <person name="Aryal R."/>
            <person name="Dudchenko O."/>
            <person name="Sargent D.J."/>
            <person name="Mead D."/>
            <person name="Buti M."/>
            <person name="Cavallini A."/>
            <person name="Hytonen T."/>
            <person name="Andres J."/>
            <person name="Pham M."/>
            <person name="Weisz D."/>
            <person name="Mascagni F."/>
            <person name="Usai G."/>
            <person name="Natali L."/>
            <person name="Bassil N."/>
            <person name="Fernandez G.E."/>
            <person name="Lomsadze A."/>
            <person name="Armour M."/>
            <person name="Olukolu B."/>
            <person name="Poorten T."/>
            <person name="Britton C."/>
            <person name="Davik J."/>
            <person name="Ashrafi H."/>
            <person name="Aiden E.L."/>
            <person name="Borodovsky M."/>
            <person name="Worthington M."/>
        </authorList>
    </citation>
    <scope>NUCLEOTIDE SEQUENCE [LARGE SCALE GENOMIC DNA]</scope>
    <source>
        <strain evidence="2">PI 553951</strain>
    </source>
</reference>
<feature type="domain" description="SET" evidence="1">
    <location>
        <begin position="29"/>
        <end position="197"/>
    </location>
</feature>
<dbReference type="Gene3D" id="2.170.270.10">
    <property type="entry name" value="SET domain"/>
    <property type="match status" value="1"/>
</dbReference>
<dbReference type="PROSITE" id="PS50280">
    <property type="entry name" value="SET"/>
    <property type="match status" value="1"/>
</dbReference>
<dbReference type="SMART" id="SM00317">
    <property type="entry name" value="SET"/>
    <property type="match status" value="1"/>
</dbReference>
<dbReference type="PANTHER" id="PTHR45660">
    <property type="entry name" value="HISTONE-LYSINE N-METHYLTRANSFERASE SETMAR"/>
    <property type="match status" value="1"/>
</dbReference>
<dbReference type="InterPro" id="IPR046341">
    <property type="entry name" value="SET_dom_sf"/>
</dbReference>
<dbReference type="InterPro" id="IPR051357">
    <property type="entry name" value="H3K9_HMTase_SUVAR3-9"/>
</dbReference>
<accession>A0AAW1WSZ6</accession>
<keyword evidence="3" id="KW-1185">Reference proteome</keyword>
<proteinExistence type="predicted"/>